<sequence>MFKKILSQLSFSLLLGVNFTAQAELVALSDEKLSEVTGQAFMNMTTDSHNGLTFTRLNLGVDIETQMNIKKLELGNYTRAGEAAGTADISINNFALGSVNDATGQVNPFSIKNPYLEIAYSGTKVVGVRMGFGEAKGHLSGDINRITGNVPVDIYGKGSYLASQISCAWYDLVCHGAKGIVGGAYANSDFAAQAQLVTSPGGDPDPVRAQFIGMVDGQKLSIPSGSGFDNFLLGLFSSNNCALLGTTTCFSLANYGSFPVGQFNAATQQFTDSAKGVFLSMQTQNVQWRDQQDATKFVEALAGAFMNLPRNADGSAAIRTSFQEAFEGIPRVDTCLGPQTKGC</sequence>
<feature type="chain" id="PRO_5010292914" evidence="1">
    <location>
        <begin position="24"/>
        <end position="343"/>
    </location>
</feature>
<accession>A0A1H7GYS9</accession>
<protein>
    <submittedName>
        <fullName evidence="2">Uncharacterized protein</fullName>
    </submittedName>
</protein>
<evidence type="ECO:0000313" key="3">
    <source>
        <dbReference type="Proteomes" id="UP000185766"/>
    </source>
</evidence>
<name>A0A1H7GYS9_9GAMM</name>
<feature type="signal peptide" evidence="1">
    <location>
        <begin position="1"/>
        <end position="23"/>
    </location>
</feature>
<dbReference type="AlphaFoldDB" id="A0A1H7GYS9"/>
<evidence type="ECO:0000256" key="1">
    <source>
        <dbReference type="SAM" id="SignalP"/>
    </source>
</evidence>
<reference evidence="2 3" key="1">
    <citation type="submission" date="2016-10" db="EMBL/GenBank/DDBJ databases">
        <authorList>
            <person name="de Groot N.N."/>
        </authorList>
    </citation>
    <scope>NUCLEOTIDE SEQUENCE [LARGE SCALE GENOMIC DNA]</scope>
    <source>
        <strain evidence="2 3">JCM 19513</strain>
    </source>
</reference>
<proteinExistence type="predicted"/>
<dbReference type="EMBL" id="FOAS01000002">
    <property type="protein sequence ID" value="SEK41055.1"/>
    <property type="molecule type" value="Genomic_DNA"/>
</dbReference>
<dbReference type="Proteomes" id="UP000185766">
    <property type="component" value="Unassembled WGS sequence"/>
</dbReference>
<evidence type="ECO:0000313" key="2">
    <source>
        <dbReference type="EMBL" id="SEK41055.1"/>
    </source>
</evidence>
<gene>
    <name evidence="2" type="ORF">SAMN05216214_102173</name>
</gene>
<organism evidence="2 3">
    <name type="scientific">Atopomonas hussainii</name>
    <dbReference type="NCBI Taxonomy" id="1429083"/>
    <lineage>
        <taxon>Bacteria</taxon>
        <taxon>Pseudomonadati</taxon>
        <taxon>Pseudomonadota</taxon>
        <taxon>Gammaproteobacteria</taxon>
        <taxon>Pseudomonadales</taxon>
        <taxon>Pseudomonadaceae</taxon>
        <taxon>Atopomonas</taxon>
    </lineage>
</organism>
<dbReference type="RefSeq" id="WP_074864733.1">
    <property type="nucleotide sequence ID" value="NZ_FOAS01000002.1"/>
</dbReference>
<keyword evidence="1" id="KW-0732">Signal</keyword>
<dbReference type="STRING" id="1429083.GCA_001885685_02940"/>
<keyword evidence="3" id="KW-1185">Reference proteome</keyword>